<dbReference type="Pfam" id="PF02129">
    <property type="entry name" value="Peptidase_S15"/>
    <property type="match status" value="1"/>
</dbReference>
<dbReference type="SUPFAM" id="SSF53474">
    <property type="entry name" value="alpha/beta-Hydrolases"/>
    <property type="match status" value="1"/>
</dbReference>
<dbReference type="Pfam" id="PF08530">
    <property type="entry name" value="PepX_C"/>
    <property type="match status" value="1"/>
</dbReference>
<dbReference type="SMART" id="SM00939">
    <property type="entry name" value="PepX_C"/>
    <property type="match status" value="1"/>
</dbReference>
<accession>A0A832G7S6</accession>
<dbReference type="Gene3D" id="1.10.3020.10">
    <property type="entry name" value="alpha-amino acid ester hydrolase ( Helical cap domain)"/>
    <property type="match status" value="1"/>
</dbReference>
<dbReference type="NCBIfam" id="TIGR00976">
    <property type="entry name" value="CocE_NonD"/>
    <property type="match status" value="1"/>
</dbReference>
<name>A0A832G7S6_9BACT</name>
<feature type="region of interest" description="Disordered" evidence="2">
    <location>
        <begin position="112"/>
        <end position="133"/>
    </location>
</feature>
<evidence type="ECO:0000259" key="4">
    <source>
        <dbReference type="SMART" id="SM00939"/>
    </source>
</evidence>
<feature type="chain" id="PRO_5032599034" evidence="3">
    <location>
        <begin position="24"/>
        <end position="627"/>
    </location>
</feature>
<keyword evidence="3" id="KW-0732">Signal</keyword>
<dbReference type="InterPro" id="IPR000383">
    <property type="entry name" value="Xaa-Pro-like_dom"/>
</dbReference>
<evidence type="ECO:0000256" key="1">
    <source>
        <dbReference type="ARBA" id="ARBA00022801"/>
    </source>
</evidence>
<evidence type="ECO:0000256" key="3">
    <source>
        <dbReference type="SAM" id="SignalP"/>
    </source>
</evidence>
<dbReference type="InterPro" id="IPR013736">
    <property type="entry name" value="Xaa-Pro_dipept_C"/>
</dbReference>
<sequence length="627" mass="72735">MLLRFQFKFLLILFTLLNIIACAQDKENFIKDNYDKKEYRIKMRDGVHLYTIVYSPKDKSKTYPIILTRTPYSVGPYGEDKYARFLGPAEKFVKDGYIFVLQDVRGRFMSEGEFDNMRPHKPDKQKNETDESSDTYDTIDWLIKNIPNNNGKVGMWGNSYPGFYTIMGAIDAHPNLVAVSPQAPISDWFIGDDMHHNGAFSLQMSFNFFKNFGIPRPNPTTQWSKGVDYPSPDNYNFFLKHTPIKKLNENILKNSIPFWDSMSNHGTYDYFWQERSNLKHLKNIKPAVLIVGGWYDAEDLYGPLNIYKTIEANDKDNNCKIVMGPWTHGSWIATKGDSLGDFYFGSNTADYFRHKILIPFFNFHLKGIGKPLSDDAYVFDTGSNKFYSFDKWPPENVSSTDFFLSSNQKLSGYQTNDNGPFTEYLSDPWNPVPYTSKFLDSKNFYNRTFMIEDQRYVSTRPDVLTFETEPLDSDFTIAGPIKAQLYVSTTSTDADFVVKIIDVYPDDEPNPEPNPNQVEMGGYQRLVRAEIFRGKFRNSFEHPEPFTPNKVETVNIKLNDAFHTFKKGHKIMVQIHSSWFPFFDVNPQTFTDIYHADEKDFVKAMIKVYHSKEYPSKVSFNIYGDTK</sequence>
<organism evidence="5">
    <name type="scientific">Ignavibacterium album</name>
    <dbReference type="NCBI Taxonomy" id="591197"/>
    <lineage>
        <taxon>Bacteria</taxon>
        <taxon>Pseudomonadati</taxon>
        <taxon>Ignavibacteriota</taxon>
        <taxon>Ignavibacteria</taxon>
        <taxon>Ignavibacteriales</taxon>
        <taxon>Ignavibacteriaceae</taxon>
        <taxon>Ignavibacterium</taxon>
    </lineage>
</organism>
<dbReference type="InterPro" id="IPR005674">
    <property type="entry name" value="CocE/Ser_esterase"/>
</dbReference>
<gene>
    <name evidence="5" type="ORF">ENS56_12515</name>
</gene>
<dbReference type="AlphaFoldDB" id="A0A832G7S6"/>
<dbReference type="SUPFAM" id="SSF49785">
    <property type="entry name" value="Galactose-binding domain-like"/>
    <property type="match status" value="1"/>
</dbReference>
<dbReference type="EMBL" id="DSVI01000020">
    <property type="protein sequence ID" value="HGT48852.1"/>
    <property type="molecule type" value="Genomic_DNA"/>
</dbReference>
<keyword evidence="1 5" id="KW-0378">Hydrolase</keyword>
<feature type="domain" description="Xaa-Pro dipeptidyl-peptidase C-terminal" evidence="4">
    <location>
        <begin position="358"/>
        <end position="619"/>
    </location>
</feature>
<reference evidence="5" key="1">
    <citation type="journal article" date="2020" name="mSystems">
        <title>Genome- and Community-Level Interaction Insights into Carbon Utilization and Element Cycling Functions of Hydrothermarchaeota in Hydrothermal Sediment.</title>
        <authorList>
            <person name="Zhou Z."/>
            <person name="Liu Y."/>
            <person name="Xu W."/>
            <person name="Pan J."/>
            <person name="Luo Z.H."/>
            <person name="Li M."/>
        </authorList>
    </citation>
    <scope>NUCLEOTIDE SEQUENCE [LARGE SCALE GENOMIC DNA]</scope>
    <source>
        <strain evidence="5">SpSt-500</strain>
    </source>
</reference>
<feature type="compositionally biased region" description="Basic and acidic residues" evidence="2">
    <location>
        <begin position="112"/>
        <end position="129"/>
    </location>
</feature>
<evidence type="ECO:0000313" key="5">
    <source>
        <dbReference type="EMBL" id="HGT48852.1"/>
    </source>
</evidence>
<proteinExistence type="predicted"/>
<feature type="signal peptide" evidence="3">
    <location>
        <begin position="1"/>
        <end position="23"/>
    </location>
</feature>
<dbReference type="InterPro" id="IPR008979">
    <property type="entry name" value="Galactose-bd-like_sf"/>
</dbReference>
<dbReference type="Gene3D" id="2.60.120.260">
    <property type="entry name" value="Galactose-binding domain-like"/>
    <property type="match status" value="1"/>
</dbReference>
<comment type="caution">
    <text evidence="5">The sequence shown here is derived from an EMBL/GenBank/DDBJ whole genome shotgun (WGS) entry which is preliminary data.</text>
</comment>
<dbReference type="Gene3D" id="3.40.50.1820">
    <property type="entry name" value="alpha/beta hydrolase"/>
    <property type="match status" value="1"/>
</dbReference>
<protein>
    <submittedName>
        <fullName evidence="5">CocE/NonD family hydrolase</fullName>
    </submittedName>
</protein>
<dbReference type="GO" id="GO:0008239">
    <property type="term" value="F:dipeptidyl-peptidase activity"/>
    <property type="evidence" value="ECO:0007669"/>
    <property type="project" value="InterPro"/>
</dbReference>
<evidence type="ECO:0000256" key="2">
    <source>
        <dbReference type="SAM" id="MobiDB-lite"/>
    </source>
</evidence>
<dbReference type="InterPro" id="IPR029058">
    <property type="entry name" value="AB_hydrolase_fold"/>
</dbReference>